<gene>
    <name evidence="1" type="ORF">K488DRAFT_47820</name>
</gene>
<evidence type="ECO:0000313" key="1">
    <source>
        <dbReference type="EMBL" id="KAI0033387.1"/>
    </source>
</evidence>
<sequence>MALPLYSFALLLLTTIPFSAAVSIAFPLEDQLPTIARIGQPYSWAFSPETFDDDGTGTLTYAAYSLQDWMTFDPASRTISGTPAAEDEGNPRVRIEAQDVHGAVASSVLTLCVTPYGPPVLKKPLSDQFMPNNPSLSSVFVVAPNSALGVRQGIPALRVPSQWSFSIGFQGDTFAGKKGLFYDARKGDGGPLPAWMRFNPQDITLDGVTPHAEDLPTPAVFDLALHASDQVGYSAASLPFAVVVASHELTLGPAGLPTVNVTAGEHFDVPLLSPADFHGVLVDGEQVVPSDIVGLTVDATNATGVAYDATSRRLSGDAPASSLELPVVLATTFNQSLHTSIRLVSVPSVFTQAAFSTILAKGSDHVKFGLLPFLTDAGTSDDVAISVSFSPAEAGSWLSFDNQTCVLSGIVPTDDPGYEHVVATFTAYSNGTHSTSHAQLPLSLTQNDFKHSAHGGAPGVDAPGVRVARGKVVTILSIVFGVFGALLGIGLLIAALTKCARVKDSALSMEEAAKSYSESEKRYYGVGVDPEQGYGFADQQPGKAYGGLGLGLHRNLTRAPSNPISSSITSSTGQMSKAQWMDKIRSGMRTVSDIARKGSLAKRPVIGRPMLVAPPGEGSLAQTTPSLVPISGVMQPGLFTSKAPRDSLGDSFYHIRQRAEFGGQPGATARVRGSRGHARASSDDSLDSLASDASERTHEAHAVVQHASRTSLRRYRVPLSDSKARMVPFTSASRAAVPRSPT</sequence>
<proteinExistence type="predicted"/>
<organism evidence="1 2">
    <name type="scientific">Vararia minispora EC-137</name>
    <dbReference type="NCBI Taxonomy" id="1314806"/>
    <lineage>
        <taxon>Eukaryota</taxon>
        <taxon>Fungi</taxon>
        <taxon>Dikarya</taxon>
        <taxon>Basidiomycota</taxon>
        <taxon>Agaricomycotina</taxon>
        <taxon>Agaricomycetes</taxon>
        <taxon>Russulales</taxon>
        <taxon>Lachnocladiaceae</taxon>
        <taxon>Vararia</taxon>
    </lineage>
</organism>
<dbReference type="EMBL" id="MU273521">
    <property type="protein sequence ID" value="KAI0033387.1"/>
    <property type="molecule type" value="Genomic_DNA"/>
</dbReference>
<accession>A0ACB8QNY5</accession>
<comment type="caution">
    <text evidence="1">The sequence shown here is derived from an EMBL/GenBank/DDBJ whole genome shotgun (WGS) entry which is preliminary data.</text>
</comment>
<feature type="non-terminal residue" evidence="1">
    <location>
        <position position="742"/>
    </location>
</feature>
<name>A0ACB8QNY5_9AGAM</name>
<evidence type="ECO:0000313" key="2">
    <source>
        <dbReference type="Proteomes" id="UP000814128"/>
    </source>
</evidence>
<keyword evidence="2" id="KW-1185">Reference proteome</keyword>
<reference evidence="1" key="2">
    <citation type="journal article" date="2022" name="New Phytol.">
        <title>Evolutionary transition to the ectomycorrhizal habit in the genomes of a hyperdiverse lineage of mushroom-forming fungi.</title>
        <authorList>
            <person name="Looney B."/>
            <person name="Miyauchi S."/>
            <person name="Morin E."/>
            <person name="Drula E."/>
            <person name="Courty P.E."/>
            <person name="Kohler A."/>
            <person name="Kuo A."/>
            <person name="LaButti K."/>
            <person name="Pangilinan J."/>
            <person name="Lipzen A."/>
            <person name="Riley R."/>
            <person name="Andreopoulos W."/>
            <person name="He G."/>
            <person name="Johnson J."/>
            <person name="Nolan M."/>
            <person name="Tritt A."/>
            <person name="Barry K.W."/>
            <person name="Grigoriev I.V."/>
            <person name="Nagy L.G."/>
            <person name="Hibbett D."/>
            <person name="Henrissat B."/>
            <person name="Matheny P.B."/>
            <person name="Labbe J."/>
            <person name="Martin F.M."/>
        </authorList>
    </citation>
    <scope>NUCLEOTIDE SEQUENCE</scope>
    <source>
        <strain evidence="1">EC-137</strain>
    </source>
</reference>
<protein>
    <submittedName>
        <fullName evidence="1">Uncharacterized protein</fullName>
    </submittedName>
</protein>
<reference evidence="1" key="1">
    <citation type="submission" date="2021-02" db="EMBL/GenBank/DDBJ databases">
        <authorList>
            <consortium name="DOE Joint Genome Institute"/>
            <person name="Ahrendt S."/>
            <person name="Looney B.P."/>
            <person name="Miyauchi S."/>
            <person name="Morin E."/>
            <person name="Drula E."/>
            <person name="Courty P.E."/>
            <person name="Chicoki N."/>
            <person name="Fauchery L."/>
            <person name="Kohler A."/>
            <person name="Kuo A."/>
            <person name="Labutti K."/>
            <person name="Pangilinan J."/>
            <person name="Lipzen A."/>
            <person name="Riley R."/>
            <person name="Andreopoulos W."/>
            <person name="He G."/>
            <person name="Johnson J."/>
            <person name="Barry K.W."/>
            <person name="Grigoriev I.V."/>
            <person name="Nagy L."/>
            <person name="Hibbett D."/>
            <person name="Henrissat B."/>
            <person name="Matheny P.B."/>
            <person name="Labbe J."/>
            <person name="Martin F."/>
        </authorList>
    </citation>
    <scope>NUCLEOTIDE SEQUENCE</scope>
    <source>
        <strain evidence="1">EC-137</strain>
    </source>
</reference>
<dbReference type="Proteomes" id="UP000814128">
    <property type="component" value="Unassembled WGS sequence"/>
</dbReference>